<dbReference type="PANTHER" id="PTHR10459:SF60">
    <property type="entry name" value="POLY [ADP-RIBOSE] POLYMERASE 2"/>
    <property type="match status" value="1"/>
</dbReference>
<dbReference type="EMBL" id="GL377566">
    <property type="protein sequence ID" value="EFJ36762.1"/>
    <property type="molecule type" value="Genomic_DNA"/>
</dbReference>
<dbReference type="Gramene" id="EFJ36762">
    <property type="protein sequence ID" value="EFJ36762"/>
    <property type="gene ID" value="SELMODRAFT_403427"/>
</dbReference>
<dbReference type="InParanoid" id="D8QRD5"/>
<dbReference type="SUPFAM" id="SSF56399">
    <property type="entry name" value="ADP-ribosylation"/>
    <property type="match status" value="1"/>
</dbReference>
<comment type="catalytic activity">
    <reaction evidence="5">
        <text>NAD(+) + (ADP-D-ribosyl)n-acceptor = nicotinamide + (ADP-D-ribosyl)n+1-acceptor + H(+).</text>
        <dbReference type="EC" id="2.4.2.30"/>
    </reaction>
</comment>
<evidence type="ECO:0000256" key="2">
    <source>
        <dbReference type="ARBA" id="ARBA00022676"/>
    </source>
</evidence>
<evidence type="ECO:0000256" key="1">
    <source>
        <dbReference type="ARBA" id="ARBA00012020"/>
    </source>
</evidence>
<keyword evidence="4" id="KW-0520">NAD</keyword>
<dbReference type="Pfam" id="PF00644">
    <property type="entry name" value="PARP"/>
    <property type="match status" value="1"/>
</dbReference>
<proteinExistence type="predicted"/>
<keyword evidence="2" id="KW-0328">Glycosyltransferase</keyword>
<evidence type="ECO:0000256" key="5">
    <source>
        <dbReference type="ARBA" id="ARBA00033987"/>
    </source>
</evidence>
<dbReference type="Gene3D" id="3.90.228.10">
    <property type="match status" value="1"/>
</dbReference>
<evidence type="ECO:0000256" key="4">
    <source>
        <dbReference type="ARBA" id="ARBA00023027"/>
    </source>
</evidence>
<feature type="domain" description="PARP catalytic" evidence="6">
    <location>
        <begin position="51"/>
        <end position="179"/>
    </location>
</feature>
<organism evidence="8">
    <name type="scientific">Selaginella moellendorffii</name>
    <name type="common">Spikemoss</name>
    <dbReference type="NCBI Taxonomy" id="88036"/>
    <lineage>
        <taxon>Eukaryota</taxon>
        <taxon>Viridiplantae</taxon>
        <taxon>Streptophyta</taxon>
        <taxon>Embryophyta</taxon>
        <taxon>Tracheophyta</taxon>
        <taxon>Lycopodiopsida</taxon>
        <taxon>Selaginellales</taxon>
        <taxon>Selaginellaceae</taxon>
        <taxon>Selaginella</taxon>
    </lineage>
</organism>
<dbReference type="HOGENOM" id="CLU_1095803_0_0_1"/>
<evidence type="ECO:0000313" key="7">
    <source>
        <dbReference type="EMBL" id="EFJ36762.1"/>
    </source>
</evidence>
<dbReference type="AlphaFoldDB" id="D8QRD5"/>
<keyword evidence="8" id="KW-1185">Reference proteome</keyword>
<dbReference type="InterPro" id="IPR012317">
    <property type="entry name" value="Poly(ADP-ribose)pol_cat_dom"/>
</dbReference>
<evidence type="ECO:0000313" key="8">
    <source>
        <dbReference type="Proteomes" id="UP000001514"/>
    </source>
</evidence>
<accession>D8QRD5</accession>
<dbReference type="STRING" id="88036.D8QRD5"/>
<dbReference type="PANTHER" id="PTHR10459">
    <property type="entry name" value="DNA LIGASE"/>
    <property type="match status" value="1"/>
</dbReference>
<dbReference type="GO" id="GO:0003950">
    <property type="term" value="F:NAD+ poly-ADP-ribosyltransferase activity"/>
    <property type="evidence" value="ECO:0007669"/>
    <property type="project" value="UniProtKB-EC"/>
</dbReference>
<dbReference type="EC" id="2.4.2.30" evidence="1"/>
<dbReference type="KEGG" id="smo:SELMODRAFT_403427"/>
<name>D8QRD5_SELML</name>
<evidence type="ECO:0000259" key="6">
    <source>
        <dbReference type="Pfam" id="PF00644"/>
    </source>
</evidence>
<gene>
    <name evidence="7" type="ORF">SELMODRAFT_403427</name>
</gene>
<dbReference type="Proteomes" id="UP000001514">
    <property type="component" value="Unassembled WGS sequence"/>
</dbReference>
<dbReference type="InterPro" id="IPR050800">
    <property type="entry name" value="ARTD/PARP"/>
</dbReference>
<keyword evidence="3" id="KW-0808">Transferase</keyword>
<evidence type="ECO:0000256" key="3">
    <source>
        <dbReference type="ARBA" id="ARBA00022679"/>
    </source>
</evidence>
<reference evidence="7 8" key="1">
    <citation type="journal article" date="2011" name="Science">
        <title>The Selaginella genome identifies genetic changes associated with the evolution of vascular plants.</title>
        <authorList>
            <person name="Banks J.A."/>
            <person name="Nishiyama T."/>
            <person name="Hasebe M."/>
            <person name="Bowman J.L."/>
            <person name="Gribskov M."/>
            <person name="dePamphilis C."/>
            <person name="Albert V.A."/>
            <person name="Aono N."/>
            <person name="Aoyama T."/>
            <person name="Ambrose B.A."/>
            <person name="Ashton N.W."/>
            <person name="Axtell M.J."/>
            <person name="Barker E."/>
            <person name="Barker M.S."/>
            <person name="Bennetzen J.L."/>
            <person name="Bonawitz N.D."/>
            <person name="Chapple C."/>
            <person name="Cheng C."/>
            <person name="Correa L.G."/>
            <person name="Dacre M."/>
            <person name="DeBarry J."/>
            <person name="Dreyer I."/>
            <person name="Elias M."/>
            <person name="Engstrom E.M."/>
            <person name="Estelle M."/>
            <person name="Feng L."/>
            <person name="Finet C."/>
            <person name="Floyd S.K."/>
            <person name="Frommer W.B."/>
            <person name="Fujita T."/>
            <person name="Gramzow L."/>
            <person name="Gutensohn M."/>
            <person name="Harholt J."/>
            <person name="Hattori M."/>
            <person name="Heyl A."/>
            <person name="Hirai T."/>
            <person name="Hiwatashi Y."/>
            <person name="Ishikawa M."/>
            <person name="Iwata M."/>
            <person name="Karol K.G."/>
            <person name="Koehler B."/>
            <person name="Kolukisaoglu U."/>
            <person name="Kubo M."/>
            <person name="Kurata T."/>
            <person name="Lalonde S."/>
            <person name="Li K."/>
            <person name="Li Y."/>
            <person name="Litt A."/>
            <person name="Lyons E."/>
            <person name="Manning G."/>
            <person name="Maruyama T."/>
            <person name="Michael T.P."/>
            <person name="Mikami K."/>
            <person name="Miyazaki S."/>
            <person name="Morinaga S."/>
            <person name="Murata T."/>
            <person name="Mueller-Roeber B."/>
            <person name="Nelson D.R."/>
            <person name="Obara M."/>
            <person name="Oguri Y."/>
            <person name="Olmstead R.G."/>
            <person name="Onodera N."/>
            <person name="Petersen B.L."/>
            <person name="Pils B."/>
            <person name="Prigge M."/>
            <person name="Rensing S.A."/>
            <person name="Riano-Pachon D.M."/>
            <person name="Roberts A.W."/>
            <person name="Sato Y."/>
            <person name="Scheller H.V."/>
            <person name="Schulz B."/>
            <person name="Schulz C."/>
            <person name="Shakirov E.V."/>
            <person name="Shibagaki N."/>
            <person name="Shinohara N."/>
            <person name="Shippen D.E."/>
            <person name="Soerensen I."/>
            <person name="Sotooka R."/>
            <person name="Sugimoto N."/>
            <person name="Sugita M."/>
            <person name="Sumikawa N."/>
            <person name="Tanurdzic M."/>
            <person name="Theissen G."/>
            <person name="Ulvskov P."/>
            <person name="Wakazuki S."/>
            <person name="Weng J.K."/>
            <person name="Willats W.W."/>
            <person name="Wipf D."/>
            <person name="Wolf P.G."/>
            <person name="Yang L."/>
            <person name="Zimmer A.D."/>
            <person name="Zhu Q."/>
            <person name="Mitros T."/>
            <person name="Hellsten U."/>
            <person name="Loque D."/>
            <person name="Otillar R."/>
            <person name="Salamov A."/>
            <person name="Schmutz J."/>
            <person name="Shapiro H."/>
            <person name="Lindquist E."/>
            <person name="Lucas S."/>
            <person name="Rokhsar D."/>
            <person name="Grigoriev I.V."/>
        </authorList>
    </citation>
    <scope>NUCLEOTIDE SEQUENCE [LARGE SCALE GENOMIC DNA]</scope>
</reference>
<sequence length="254" mass="27806">MGNVTTLSAATNPEVREIDDIWARWGNPGKIDRILKCNGGDLDEDFALLPRTALWHGTHINNLKAIVENGLEIPTNSNAFDTYGYAVYLTDYIGKALSYATAGAKGLRVVLLCEVALGSIFETQAETMPSLRAAPSGKDSLVFGKKRGITFLPVAHLQVPVEFTRGQERIFAVYDPRRVKSLGIAGEAACENENYCICPEIYNLGLAARREMTSFEVATLVSSSNPTLLKRSMYLFISNAITGLEMLETIPQNP</sequence>
<protein>
    <recommendedName>
        <fullName evidence="1">NAD(+) ADP-ribosyltransferase</fullName>
        <ecNumber evidence="1">2.4.2.30</ecNumber>
    </recommendedName>
</protein>